<evidence type="ECO:0000313" key="2">
    <source>
        <dbReference type="EMBL" id="KAJ1191911.1"/>
    </source>
</evidence>
<dbReference type="Proteomes" id="UP001066276">
    <property type="component" value="Chromosome 2_2"/>
</dbReference>
<comment type="caution">
    <text evidence="2">The sequence shown here is derived from an EMBL/GenBank/DDBJ whole genome shotgun (WGS) entry which is preliminary data.</text>
</comment>
<gene>
    <name evidence="2" type="ORF">NDU88_001224</name>
</gene>
<keyword evidence="3" id="KW-1185">Reference proteome</keyword>
<proteinExistence type="predicted"/>
<sequence>MPPGLGPGCSLGPPGHRDSASQIQMVGWRREVSGDGSDGRATMGQWQAEAHEKETSEVSTPLHIKARTVAMQDERPREADRQSDVQCRWMKVLQR</sequence>
<reference evidence="2" key="1">
    <citation type="journal article" date="2022" name="bioRxiv">
        <title>Sequencing and chromosome-scale assembly of the giantPleurodeles waltlgenome.</title>
        <authorList>
            <person name="Brown T."/>
            <person name="Elewa A."/>
            <person name="Iarovenko S."/>
            <person name="Subramanian E."/>
            <person name="Araus A.J."/>
            <person name="Petzold A."/>
            <person name="Susuki M."/>
            <person name="Suzuki K.-i.T."/>
            <person name="Hayashi T."/>
            <person name="Toyoda A."/>
            <person name="Oliveira C."/>
            <person name="Osipova E."/>
            <person name="Leigh N.D."/>
            <person name="Simon A."/>
            <person name="Yun M.H."/>
        </authorList>
    </citation>
    <scope>NUCLEOTIDE SEQUENCE</scope>
    <source>
        <strain evidence="2">20211129_DDA</strain>
        <tissue evidence="2">Liver</tissue>
    </source>
</reference>
<name>A0AAV7UTF6_PLEWA</name>
<dbReference type="AlphaFoldDB" id="A0AAV7UTF6"/>
<dbReference type="EMBL" id="JANPWB010000004">
    <property type="protein sequence ID" value="KAJ1191911.1"/>
    <property type="molecule type" value="Genomic_DNA"/>
</dbReference>
<evidence type="ECO:0000256" key="1">
    <source>
        <dbReference type="SAM" id="MobiDB-lite"/>
    </source>
</evidence>
<feature type="region of interest" description="Disordered" evidence="1">
    <location>
        <begin position="31"/>
        <end position="63"/>
    </location>
</feature>
<organism evidence="2 3">
    <name type="scientific">Pleurodeles waltl</name>
    <name type="common">Iberian ribbed newt</name>
    <dbReference type="NCBI Taxonomy" id="8319"/>
    <lineage>
        <taxon>Eukaryota</taxon>
        <taxon>Metazoa</taxon>
        <taxon>Chordata</taxon>
        <taxon>Craniata</taxon>
        <taxon>Vertebrata</taxon>
        <taxon>Euteleostomi</taxon>
        <taxon>Amphibia</taxon>
        <taxon>Batrachia</taxon>
        <taxon>Caudata</taxon>
        <taxon>Salamandroidea</taxon>
        <taxon>Salamandridae</taxon>
        <taxon>Pleurodelinae</taxon>
        <taxon>Pleurodeles</taxon>
    </lineage>
</organism>
<evidence type="ECO:0000313" key="3">
    <source>
        <dbReference type="Proteomes" id="UP001066276"/>
    </source>
</evidence>
<accession>A0AAV7UTF6</accession>
<protein>
    <submittedName>
        <fullName evidence="2">Uncharacterized protein</fullName>
    </submittedName>
</protein>